<name>A0A561PL76_9BACT</name>
<sequence>MNSVSIGDGLLTLHFEDAAQPVFLEKKGKEYVFYGEKNDYPDYLLYLYNNSAKHSAIINGKVDYVCGNGWAFEQEAITPQDSEKAEAFIERVNKEGESLNEITGKVDIDFEIFNGAYLQVTWNKLGAIADIFHVDYTTVRSNKDNSMFFVSDEWIKYNPDGTYKTNNNPKYTSYPAFNPDKPKGTQILYIKKYHPGIDIYTLPTYRGSITWIEVDIEIGNYHLNNVKSGFFVNKLVNFNNGKPQPEEQKAIERLFDSKFSGVRGRKYMLSFNADSTKAATVADLNVSESDKLFDQLNKTTQQEIFTGHRVTSPMLFGVKTEGQLGGRSEMRDAYEIFQNTYVNGRQQWLENVFNMLAGYAGVQAPLSIQRTEPISFEFSEATQAQNMSKDEIREKMGLAPEQKQETSQAQEMINAINSLSPLVANKVLENLTSDELRAMVGLSPAAPGTLPQPNPNVKEPAKFTDEEDEFDVAVFAEFGQERRAFKIVKSKKVMFTCDEDEAHHFDDQEPDITKIQADVLDLLIKDSLISPELIAKTLNTETGIIKKAISALVDAGLIKVSEKNVRDQMVIDRKPVKEAKKLLKEKTPTTKSIQVMYSYEGPQDSRNRPFCAKMLELDRLYSRKDIEAISERLGYSVWARRGGWYHNPTTGKNQPFCRHSWVSNVVVKEK</sequence>
<reference evidence="1 2" key="1">
    <citation type="submission" date="2019-06" db="EMBL/GenBank/DDBJ databases">
        <title>Sorghum-associated microbial communities from plants grown in Nebraska, USA.</title>
        <authorList>
            <person name="Schachtman D."/>
        </authorList>
    </citation>
    <scope>NUCLEOTIDE SEQUENCE [LARGE SCALE GENOMIC DNA]</scope>
    <source>
        <strain evidence="1 2">1209</strain>
    </source>
</reference>
<dbReference type="OrthoDB" id="628819at2"/>
<dbReference type="AlphaFoldDB" id="A0A561PL76"/>
<protein>
    <recommendedName>
        <fullName evidence="3">Phage portal protein</fullName>
    </recommendedName>
</protein>
<keyword evidence="2" id="KW-1185">Reference proteome</keyword>
<accession>A0A561PL76</accession>
<proteinExistence type="predicted"/>
<evidence type="ECO:0000313" key="2">
    <source>
        <dbReference type="Proteomes" id="UP000320811"/>
    </source>
</evidence>
<dbReference type="EMBL" id="VIWO01000006">
    <property type="protein sequence ID" value="TWF38856.1"/>
    <property type="molecule type" value="Genomic_DNA"/>
</dbReference>
<comment type="caution">
    <text evidence="1">The sequence shown here is derived from an EMBL/GenBank/DDBJ whole genome shotgun (WGS) entry which is preliminary data.</text>
</comment>
<gene>
    <name evidence="1" type="ORF">FHW36_10679</name>
</gene>
<dbReference type="RefSeq" id="WP_145671290.1">
    <property type="nucleotide sequence ID" value="NZ_VIWO01000006.1"/>
</dbReference>
<organism evidence="1 2">
    <name type="scientific">Chitinophaga polysaccharea</name>
    <dbReference type="NCBI Taxonomy" id="1293035"/>
    <lineage>
        <taxon>Bacteria</taxon>
        <taxon>Pseudomonadati</taxon>
        <taxon>Bacteroidota</taxon>
        <taxon>Chitinophagia</taxon>
        <taxon>Chitinophagales</taxon>
        <taxon>Chitinophagaceae</taxon>
        <taxon>Chitinophaga</taxon>
    </lineage>
</organism>
<dbReference type="Proteomes" id="UP000320811">
    <property type="component" value="Unassembled WGS sequence"/>
</dbReference>
<evidence type="ECO:0000313" key="1">
    <source>
        <dbReference type="EMBL" id="TWF38856.1"/>
    </source>
</evidence>
<evidence type="ECO:0008006" key="3">
    <source>
        <dbReference type="Google" id="ProtNLM"/>
    </source>
</evidence>